<keyword evidence="2" id="KW-1185">Reference proteome</keyword>
<dbReference type="EMBL" id="JBAHYK010001120">
    <property type="protein sequence ID" value="KAL0569440.1"/>
    <property type="molecule type" value="Genomic_DNA"/>
</dbReference>
<proteinExistence type="predicted"/>
<accession>A0ABR3F2L2</accession>
<organism evidence="1 2">
    <name type="scientific">Marasmius crinis-equi</name>
    <dbReference type="NCBI Taxonomy" id="585013"/>
    <lineage>
        <taxon>Eukaryota</taxon>
        <taxon>Fungi</taxon>
        <taxon>Dikarya</taxon>
        <taxon>Basidiomycota</taxon>
        <taxon>Agaricomycotina</taxon>
        <taxon>Agaricomycetes</taxon>
        <taxon>Agaricomycetidae</taxon>
        <taxon>Agaricales</taxon>
        <taxon>Marasmiineae</taxon>
        <taxon>Marasmiaceae</taxon>
        <taxon>Marasmius</taxon>
    </lineage>
</organism>
<protein>
    <recommendedName>
        <fullName evidence="3">F-box domain-containing protein</fullName>
    </recommendedName>
</protein>
<evidence type="ECO:0008006" key="3">
    <source>
        <dbReference type="Google" id="ProtNLM"/>
    </source>
</evidence>
<evidence type="ECO:0000313" key="1">
    <source>
        <dbReference type="EMBL" id="KAL0569440.1"/>
    </source>
</evidence>
<reference evidence="1 2" key="1">
    <citation type="submission" date="2024-02" db="EMBL/GenBank/DDBJ databases">
        <title>A draft genome for the cacao thread blight pathogen Marasmius crinis-equi.</title>
        <authorList>
            <person name="Cohen S.P."/>
            <person name="Baruah I.K."/>
            <person name="Amoako-Attah I."/>
            <person name="Bukari Y."/>
            <person name="Meinhardt L.W."/>
            <person name="Bailey B.A."/>
        </authorList>
    </citation>
    <scope>NUCLEOTIDE SEQUENCE [LARGE SCALE GENOMIC DNA]</scope>
    <source>
        <strain evidence="1 2">GH-76</strain>
    </source>
</reference>
<gene>
    <name evidence="1" type="ORF">V5O48_012528</name>
</gene>
<comment type="caution">
    <text evidence="1">The sequence shown here is derived from an EMBL/GenBank/DDBJ whole genome shotgun (WGS) entry which is preliminary data.</text>
</comment>
<sequence length="478" mass="53852">MSMPTRPSQCTIDSLNEDVLTKILLLACGCQPFFQLAQWCSPIYSTPIFLGDVPVNKPGDLSQVCRQWRQLINASPLFWTCIQVELHDLIDESRFEDALVSVLDRSQSAPLHLFLRSHRQTFEPLHLPTTAQNKLIRAFSRAQSIYIDYAYLCHVDFQGRLQIPACVALQIEGAPSDEEPIIGVFRDQLTTVLQAPLLCDVRLDMPQAIHDAGLRTPSHITQFRAIERCRKADIATLLAQTPHLEYLHFIPLPDSFGPPTTVLHLGRVRTFGFEFKAHAGIGSVDILDHFVGPEVADLQLPRNTYSTNGGPAVLSFLNRSNCTIRSLLFPLTVGDSVGEQPLNLLHFFQRMPGLRVLKVELTITPTNSRSFSLLAHALKRTRLTEINVHILNQYMATTYSTSTKQIINDYLKFVELRPEILKAGLRVGRVYRHPPSLRPTSDPRPHARLPPYLEERRVELRDRAGGPNDIWIALSAGI</sequence>
<dbReference type="Proteomes" id="UP001465976">
    <property type="component" value="Unassembled WGS sequence"/>
</dbReference>
<dbReference type="InterPro" id="IPR036047">
    <property type="entry name" value="F-box-like_dom_sf"/>
</dbReference>
<dbReference type="SUPFAM" id="SSF81383">
    <property type="entry name" value="F-box domain"/>
    <property type="match status" value="1"/>
</dbReference>
<evidence type="ECO:0000313" key="2">
    <source>
        <dbReference type="Proteomes" id="UP001465976"/>
    </source>
</evidence>
<name>A0ABR3F2L2_9AGAR</name>